<name>A0A0F9CK32_9ZZZZ</name>
<dbReference type="EMBL" id="LAZR01035708">
    <property type="protein sequence ID" value="KKL26787.1"/>
    <property type="molecule type" value="Genomic_DNA"/>
</dbReference>
<dbReference type="AlphaFoldDB" id="A0A0F9CK32"/>
<sequence length="89" mass="10281">MSAAVSHCLRRRVHMKSAEMQMDLAEESVKFSQEALNQSILRQKEGMARSFEVFQAQEYNLKAEQDYIRAICNFNKSQYSLFVALGNDL</sequence>
<proteinExistence type="predicted"/>
<reference evidence="1" key="1">
    <citation type="journal article" date="2015" name="Nature">
        <title>Complex archaea that bridge the gap between prokaryotes and eukaryotes.</title>
        <authorList>
            <person name="Spang A."/>
            <person name="Saw J.H."/>
            <person name="Jorgensen S.L."/>
            <person name="Zaremba-Niedzwiedzka K."/>
            <person name="Martijn J."/>
            <person name="Lind A.E."/>
            <person name="van Eijk R."/>
            <person name="Schleper C."/>
            <person name="Guy L."/>
            <person name="Ettema T.J."/>
        </authorList>
    </citation>
    <scope>NUCLEOTIDE SEQUENCE</scope>
</reference>
<gene>
    <name evidence="1" type="ORF">LCGC14_2391760</name>
</gene>
<evidence type="ECO:0008006" key="2">
    <source>
        <dbReference type="Google" id="ProtNLM"/>
    </source>
</evidence>
<protein>
    <recommendedName>
        <fullName evidence="2">Outer membrane efflux protein</fullName>
    </recommendedName>
</protein>
<comment type="caution">
    <text evidence="1">The sequence shown here is derived from an EMBL/GenBank/DDBJ whole genome shotgun (WGS) entry which is preliminary data.</text>
</comment>
<evidence type="ECO:0000313" key="1">
    <source>
        <dbReference type="EMBL" id="KKL26787.1"/>
    </source>
</evidence>
<accession>A0A0F9CK32</accession>
<dbReference type="Gene3D" id="1.20.1600.10">
    <property type="entry name" value="Outer membrane efflux proteins (OEP)"/>
    <property type="match status" value="1"/>
</dbReference>
<organism evidence="1">
    <name type="scientific">marine sediment metagenome</name>
    <dbReference type="NCBI Taxonomy" id="412755"/>
    <lineage>
        <taxon>unclassified sequences</taxon>
        <taxon>metagenomes</taxon>
        <taxon>ecological metagenomes</taxon>
    </lineage>
</organism>
<dbReference type="GO" id="GO:0015562">
    <property type="term" value="F:efflux transmembrane transporter activity"/>
    <property type="evidence" value="ECO:0007669"/>
    <property type="project" value="InterPro"/>
</dbReference>
<dbReference type="SUPFAM" id="SSF56954">
    <property type="entry name" value="Outer membrane efflux proteins (OEP)"/>
    <property type="match status" value="1"/>
</dbReference>